<dbReference type="GO" id="GO:0009086">
    <property type="term" value="P:methionine biosynthetic process"/>
    <property type="evidence" value="ECO:0007669"/>
    <property type="project" value="UniProtKB-ARBA"/>
</dbReference>
<dbReference type="FunFam" id="3.90.1150.10:FF:000033">
    <property type="entry name" value="Cystathionine gamma-synthase"/>
    <property type="match status" value="1"/>
</dbReference>
<dbReference type="Proteomes" id="UP000830925">
    <property type="component" value="Chromosome"/>
</dbReference>
<dbReference type="AlphaFoldDB" id="A0AAE9H965"/>
<keyword evidence="5" id="KW-0032">Aminotransferase</keyword>
<dbReference type="PANTHER" id="PTHR11808:SF80">
    <property type="entry name" value="CYSTATHIONINE GAMMA-LYASE"/>
    <property type="match status" value="1"/>
</dbReference>
<dbReference type="PANTHER" id="PTHR11808">
    <property type="entry name" value="TRANS-SULFURATION ENZYME FAMILY MEMBER"/>
    <property type="match status" value="1"/>
</dbReference>
<dbReference type="CDD" id="cd00614">
    <property type="entry name" value="CGS_like"/>
    <property type="match status" value="1"/>
</dbReference>
<dbReference type="InterPro" id="IPR015424">
    <property type="entry name" value="PyrdxlP-dep_Trfase"/>
</dbReference>
<dbReference type="InterPro" id="IPR000277">
    <property type="entry name" value="Cys/Met-Metab_PyrdxlP-dep_enz"/>
</dbReference>
<dbReference type="InterPro" id="IPR015422">
    <property type="entry name" value="PyrdxlP-dep_Trfase_small"/>
</dbReference>
<comment type="cofactor">
    <cofactor evidence="1 4">
        <name>pyridoxal 5'-phosphate</name>
        <dbReference type="ChEBI" id="CHEBI:597326"/>
    </cofactor>
</comment>
<accession>A0AAE9H965</accession>
<organism evidence="5 6">
    <name type="scientific">Alcaligenes faecalis</name>
    <dbReference type="NCBI Taxonomy" id="511"/>
    <lineage>
        <taxon>Bacteria</taxon>
        <taxon>Pseudomonadati</taxon>
        <taxon>Pseudomonadota</taxon>
        <taxon>Betaproteobacteria</taxon>
        <taxon>Burkholderiales</taxon>
        <taxon>Alcaligenaceae</taxon>
        <taxon>Alcaligenes</taxon>
    </lineage>
</organism>
<dbReference type="InterPro" id="IPR015421">
    <property type="entry name" value="PyrdxlP-dep_Trfase_major"/>
</dbReference>
<reference evidence="5" key="1">
    <citation type="submission" date="2022-04" db="EMBL/GenBank/DDBJ databases">
        <title>Genomic mining of Alcaligenes faecalis D334 producing ectoin and derivatives.</title>
        <authorList>
            <person name="Doan V.T."/>
            <person name="Quach N.T."/>
            <person name="Vu T.-H.-N."/>
            <person name="Phi Q.-T."/>
        </authorList>
    </citation>
    <scope>NUCLEOTIDE SEQUENCE</scope>
    <source>
        <strain evidence="5">D334</strain>
    </source>
</reference>
<dbReference type="SUPFAM" id="SSF53383">
    <property type="entry name" value="PLP-dependent transferases"/>
    <property type="match status" value="1"/>
</dbReference>
<evidence type="ECO:0000256" key="1">
    <source>
        <dbReference type="ARBA" id="ARBA00001933"/>
    </source>
</evidence>
<dbReference type="FunFam" id="3.40.640.10:FF:000046">
    <property type="entry name" value="Cystathionine gamma-lyase"/>
    <property type="match status" value="1"/>
</dbReference>
<dbReference type="Gene3D" id="3.40.640.10">
    <property type="entry name" value="Type I PLP-dependent aspartate aminotransferase-like (Major domain)"/>
    <property type="match status" value="1"/>
</dbReference>
<protein>
    <submittedName>
        <fullName evidence="5">Aminotransferase class I/II-fold pyridoxal phosphate-dependent enzyme</fullName>
    </submittedName>
</protein>
<dbReference type="GO" id="GO:0016846">
    <property type="term" value="F:carbon-sulfur lyase activity"/>
    <property type="evidence" value="ECO:0007669"/>
    <property type="project" value="TreeGrafter"/>
</dbReference>
<gene>
    <name evidence="5" type="ORF">MXF72_03205</name>
</gene>
<feature type="modified residue" description="N6-(pyridoxal phosphate)lysine" evidence="3">
    <location>
        <position position="207"/>
    </location>
</feature>
<sequence length="409" mass="43929">MMFNDQGATQMLRIGQGIDVSDSFCEPLALTSAYCFSSASEAAARFGGTEPGNVYSRFTNPTVKTFEQRVAFLEEAEAAVAFASGMAALSAVVMAFAASGRNIVCACDVFGTTLTMLRQHFSPYGVEVRVVGMLDYGAWEKAIDSATCLLIVETPANPMQHVADIARLSRMAHAHGALLLVDSTMLTPVLQRPLRQGADLVLHSAGKYMDGQGRCIAGVVGGAEALMKPLRAVLRSQGACLSPMNAWLLLKSLETLELRMQHISANTLSIARWLDQHPNVGAVFYSGLESHPCHEIACAQQAGFGGVVSFEVGTSQKEAWAFMDALQLISIATNIGDTRSMVTHPASTTHGRWSPEDRMHCGIGDNLVRLSVGLESLADLQQDMDLALQIALAQKDQSVQGYSLLETLE</sequence>
<evidence type="ECO:0000313" key="6">
    <source>
        <dbReference type="Proteomes" id="UP000830925"/>
    </source>
</evidence>
<dbReference type="GO" id="GO:0005737">
    <property type="term" value="C:cytoplasm"/>
    <property type="evidence" value="ECO:0007669"/>
    <property type="project" value="TreeGrafter"/>
</dbReference>
<comment type="similarity">
    <text evidence="4">Belongs to the trans-sulfuration enzymes family.</text>
</comment>
<name>A0AAE9H965_ALCFA</name>
<keyword evidence="2 3" id="KW-0663">Pyridoxal phosphate</keyword>
<dbReference type="Pfam" id="PF01053">
    <property type="entry name" value="Cys_Met_Meta_PP"/>
    <property type="match status" value="1"/>
</dbReference>
<keyword evidence="5" id="KW-0808">Transferase</keyword>
<evidence type="ECO:0000256" key="2">
    <source>
        <dbReference type="ARBA" id="ARBA00022898"/>
    </source>
</evidence>
<dbReference type="GO" id="GO:0008483">
    <property type="term" value="F:transaminase activity"/>
    <property type="evidence" value="ECO:0007669"/>
    <property type="project" value="UniProtKB-KW"/>
</dbReference>
<dbReference type="GO" id="GO:0030170">
    <property type="term" value="F:pyridoxal phosphate binding"/>
    <property type="evidence" value="ECO:0007669"/>
    <property type="project" value="InterPro"/>
</dbReference>
<dbReference type="EMBL" id="CP095873">
    <property type="protein sequence ID" value="UPL22104.1"/>
    <property type="molecule type" value="Genomic_DNA"/>
</dbReference>
<evidence type="ECO:0000256" key="4">
    <source>
        <dbReference type="RuleBase" id="RU362118"/>
    </source>
</evidence>
<dbReference type="PIRSF" id="PIRSF001434">
    <property type="entry name" value="CGS"/>
    <property type="match status" value="1"/>
</dbReference>
<dbReference type="Gene3D" id="3.90.1150.10">
    <property type="entry name" value="Aspartate Aminotransferase, domain 1"/>
    <property type="match status" value="1"/>
</dbReference>
<dbReference type="RefSeq" id="WP_247966428.1">
    <property type="nucleotide sequence ID" value="NZ_CP095873.1"/>
</dbReference>
<dbReference type="GO" id="GO:0019346">
    <property type="term" value="P:transsulfuration"/>
    <property type="evidence" value="ECO:0007669"/>
    <property type="project" value="InterPro"/>
</dbReference>
<evidence type="ECO:0000313" key="5">
    <source>
        <dbReference type="EMBL" id="UPL22104.1"/>
    </source>
</evidence>
<proteinExistence type="inferred from homology"/>
<evidence type="ECO:0000256" key="3">
    <source>
        <dbReference type="PIRSR" id="PIRSR001434-2"/>
    </source>
</evidence>